<dbReference type="Pfam" id="PF14303">
    <property type="entry name" value="NAM-associated"/>
    <property type="match status" value="1"/>
</dbReference>
<reference evidence="3" key="1">
    <citation type="submission" date="2022-10" db="EMBL/GenBank/DDBJ databases">
        <title>Puccinia triticina Genome sequencing and assembly.</title>
        <authorList>
            <person name="Li C."/>
        </authorList>
    </citation>
    <scope>NUCLEOTIDE SEQUENCE</scope>
    <source>
        <strain evidence="3">Pt15</strain>
    </source>
</reference>
<dbReference type="RefSeq" id="XP_053022106.1">
    <property type="nucleotide sequence ID" value="XM_053170867.1"/>
</dbReference>
<evidence type="ECO:0000313" key="4">
    <source>
        <dbReference type="Proteomes" id="UP001164743"/>
    </source>
</evidence>
<feature type="region of interest" description="Disordered" evidence="1">
    <location>
        <begin position="1"/>
        <end position="51"/>
    </location>
</feature>
<evidence type="ECO:0000313" key="3">
    <source>
        <dbReference type="EMBL" id="WAQ86551.1"/>
    </source>
</evidence>
<keyword evidence="4" id="KW-1185">Reference proteome</keyword>
<evidence type="ECO:0000256" key="1">
    <source>
        <dbReference type="SAM" id="MobiDB-lite"/>
    </source>
</evidence>
<protein>
    <recommendedName>
        <fullName evidence="2">No apical meristem-associated C-terminal domain-containing protein</fullName>
    </recommendedName>
</protein>
<name>A0ABY7CMV6_9BASI</name>
<feature type="domain" description="No apical meristem-associated C-terminal" evidence="2">
    <location>
        <begin position="15"/>
        <end position="92"/>
    </location>
</feature>
<dbReference type="EMBL" id="CP110427">
    <property type="protein sequence ID" value="WAQ86551.1"/>
    <property type="molecule type" value="Genomic_DNA"/>
</dbReference>
<dbReference type="InterPro" id="IPR029466">
    <property type="entry name" value="NAM-associated_C"/>
</dbReference>
<feature type="compositionally biased region" description="Polar residues" evidence="1">
    <location>
        <begin position="1"/>
        <end position="10"/>
    </location>
</feature>
<feature type="compositionally biased region" description="Polar residues" evidence="1">
    <location>
        <begin position="17"/>
        <end position="31"/>
    </location>
</feature>
<organism evidence="3 4">
    <name type="scientific">Puccinia triticina</name>
    <dbReference type="NCBI Taxonomy" id="208348"/>
    <lineage>
        <taxon>Eukaryota</taxon>
        <taxon>Fungi</taxon>
        <taxon>Dikarya</taxon>
        <taxon>Basidiomycota</taxon>
        <taxon>Pucciniomycotina</taxon>
        <taxon>Pucciniomycetes</taxon>
        <taxon>Pucciniales</taxon>
        <taxon>Pucciniaceae</taxon>
        <taxon>Puccinia</taxon>
    </lineage>
</organism>
<proteinExistence type="predicted"/>
<dbReference type="GeneID" id="77811762"/>
<sequence length="117" mass="13329">MSNHLDSQFSPPGDSNIALQEASQTTASPLSQYKRPDGIKKEKQRVEESEFRRQKLKLLEKATKDADQRITAAMRLNDIQERLAATEEQNAELREGYYGEDQKSPPLRLKCFGIDFG</sequence>
<feature type="compositionally biased region" description="Basic and acidic residues" evidence="1">
    <location>
        <begin position="34"/>
        <end position="51"/>
    </location>
</feature>
<accession>A0ABY7CMV6</accession>
<evidence type="ECO:0000259" key="2">
    <source>
        <dbReference type="Pfam" id="PF14303"/>
    </source>
</evidence>
<gene>
    <name evidence="3" type="ORF">PtA15_7A277</name>
</gene>
<dbReference type="Proteomes" id="UP001164743">
    <property type="component" value="Chromosome 7A"/>
</dbReference>